<evidence type="ECO:0000313" key="1">
    <source>
        <dbReference type="EMBL" id="ACK75407.1"/>
    </source>
</evidence>
<dbReference type="AlphaFoldDB" id="A0A0H3C3I7"/>
<dbReference type="HOGENOM" id="CLU_3180874_0_0_12"/>
<dbReference type="Proteomes" id="UP000006901">
    <property type="component" value="Plasmid ZS7_cp26"/>
</dbReference>
<name>A0A0H3C3I7_BORBZ</name>
<dbReference type="KEGG" id="bbz:BbuZS7_B20"/>
<evidence type="ECO:0000313" key="2">
    <source>
        <dbReference type="Proteomes" id="UP000006901"/>
    </source>
</evidence>
<organism evidence="1 2">
    <name type="scientific">Borreliella burgdorferi (strain ZS7)</name>
    <name type="common">Borrelia burgdorferi</name>
    <dbReference type="NCBI Taxonomy" id="445985"/>
    <lineage>
        <taxon>Bacteria</taxon>
        <taxon>Pseudomonadati</taxon>
        <taxon>Spirochaetota</taxon>
        <taxon>Spirochaetia</taxon>
        <taxon>Spirochaetales</taxon>
        <taxon>Borreliaceae</taxon>
        <taxon>Borreliella</taxon>
    </lineage>
</organism>
<protein>
    <submittedName>
        <fullName evidence="1">Uncharacterized protein</fullName>
    </submittedName>
</protein>
<keyword evidence="1" id="KW-0614">Plasmid</keyword>
<proteinExistence type="predicted"/>
<gene>
    <name evidence="1" type="ordered locus">BbuZS7_B20</name>
</gene>
<sequence length="46" mass="5494">MAFIFLFFKKFLKMNFNKGLNVFNLKSFLIKSKTYLKTVNKLNLSI</sequence>
<dbReference type="EMBL" id="CP001212">
    <property type="protein sequence ID" value="ACK75407.1"/>
    <property type="molecule type" value="Genomic_DNA"/>
</dbReference>
<geneLocation type="plasmid" evidence="1 2">
    <name>ZS7_cp26</name>
</geneLocation>
<accession>A0A0H3C3I7</accession>
<reference evidence="1 2" key="1">
    <citation type="journal article" date="2011" name="J. Bacteriol.">
        <title>Whole-genome sequences of thirteen isolates of Borrelia burgdorferi.</title>
        <authorList>
            <person name="Schutzer S.E."/>
            <person name="Fraser-Liggett C.M."/>
            <person name="Casjens S.R."/>
            <person name="Qiu W.G."/>
            <person name="Dunn J.J."/>
            <person name="Mongodin E.F."/>
            <person name="Luft B.J."/>
        </authorList>
    </citation>
    <scope>NUCLEOTIDE SEQUENCE [LARGE SCALE GENOMIC DNA]</scope>
    <source>
        <strain evidence="1 2">ZS7</strain>
        <plasmid evidence="1 2">ZS7_cp26</plasmid>
    </source>
</reference>